<dbReference type="Proteomes" id="UP000818029">
    <property type="component" value="Chromosome D12"/>
</dbReference>
<feature type="compositionally biased region" description="Low complexity" evidence="4">
    <location>
        <begin position="658"/>
        <end position="669"/>
    </location>
</feature>
<keyword evidence="5" id="KW-1185">Reference proteome</keyword>
<proteinExistence type="predicted"/>
<dbReference type="PANTHER" id="PTHR14221">
    <property type="entry name" value="WD REPEAT DOMAIN 44"/>
    <property type="match status" value="1"/>
</dbReference>
<reference evidence="6" key="2">
    <citation type="submission" date="2025-08" db="UniProtKB">
        <authorList>
            <consortium name="RefSeq"/>
        </authorList>
    </citation>
    <scope>IDENTIFICATION</scope>
</reference>
<dbReference type="InterPro" id="IPR015943">
    <property type="entry name" value="WD40/YVTN_repeat-like_dom_sf"/>
</dbReference>
<dbReference type="PANTHER" id="PTHR14221:SF57">
    <property type="entry name" value="TRANSDUCIN_WD40 REPEAT-LIKE SUPERFAMILY PROTEIN"/>
    <property type="match status" value="1"/>
</dbReference>
<dbReference type="SMR" id="A0A1U8NE53"/>
<dbReference type="OMA" id="FEVPHED"/>
<protein>
    <submittedName>
        <fullName evidence="6">WD repeat-containing protein YMR102C</fullName>
    </submittedName>
</protein>
<evidence type="ECO:0000256" key="2">
    <source>
        <dbReference type="ARBA" id="ARBA00022737"/>
    </source>
</evidence>
<organism evidence="5 6">
    <name type="scientific">Gossypium hirsutum</name>
    <name type="common">Upland cotton</name>
    <name type="synonym">Gossypium mexicanum</name>
    <dbReference type="NCBI Taxonomy" id="3635"/>
    <lineage>
        <taxon>Eukaryota</taxon>
        <taxon>Viridiplantae</taxon>
        <taxon>Streptophyta</taxon>
        <taxon>Embryophyta</taxon>
        <taxon>Tracheophyta</taxon>
        <taxon>Spermatophyta</taxon>
        <taxon>Magnoliopsida</taxon>
        <taxon>eudicotyledons</taxon>
        <taxon>Gunneridae</taxon>
        <taxon>Pentapetalae</taxon>
        <taxon>rosids</taxon>
        <taxon>malvids</taxon>
        <taxon>Malvales</taxon>
        <taxon>Malvaceae</taxon>
        <taxon>Malvoideae</taxon>
        <taxon>Gossypium</taxon>
    </lineage>
</organism>
<sequence>MDSLREDEECSFFDANEHIGAMSGLHSDSNSGFDNWSESCFDVWIRSPQSVNERRIKFFDWMGDSLDRISFKNSVDEPSLEGEFSRVMETSDAVLRTRGSEEFSSSRSSMSCWSNDNLDLSEESSSCDKFVCREGNEDWGEQCGVDEKLQDGEGIEGCETKVDQLVNGENSSTSEIPCVSMTSLQQVTEREMEKQNKTERMPKKAKNRWLSKLITRFLDKQVEDDSLSGNRDNSVRGNKVQRVKVHQCRKRTKELSALLKGQVIQAHEGSILTMKFSPDGRYLASAGEDGVVRVLQVVEDQMSIDLDIPEMDPSCLYFTVNHLSEVKPLVVDKVKEGNIRIPRKTSDSACVIFPSKAFRLVEKPLHEFHGHTGEILDLSWSDKNVLLSSSVDKTVRMWQVGCDGCLKVFSHSNYVTCVQFNPVDDNFFISGSIDGKVRIWSISGCQVVDWIDVRDIVTAVCYRPDGQGGIVGSMTGSCRFYDMLDNQLQLGAQIWVNGKKKSPCRRITGLQFLSQDPSKVMVTCADSQVRILQGPNVIGKYKGAHNNGNQTFTSITAGGKHIVSACDDANVYLWNCVHQDKNSISQSKDIRSYEHFSANASIAIPWCGLKYGNTENRQFEVPHEDLPHDLLPFSLPSYFSMGHEYSSESLPKGSATWPEETLPPSSPLSMPSSIHKSQYKFLKTSCQSTFDSHVWGLVIVTAGSDGRIRSFLNYGLPVPV</sequence>
<dbReference type="InterPro" id="IPR040324">
    <property type="entry name" value="WDR44/Dgr2"/>
</dbReference>
<dbReference type="InterPro" id="IPR001680">
    <property type="entry name" value="WD40_rpt"/>
</dbReference>
<evidence type="ECO:0000313" key="6">
    <source>
        <dbReference type="RefSeq" id="XP_016737291.1"/>
    </source>
</evidence>
<reference evidence="5" key="1">
    <citation type="journal article" date="2020" name="Nat. Genet.">
        <title>Genomic diversifications of five Gossypium allopolyploid species and their impact on cotton improvement.</title>
        <authorList>
            <person name="Chen Z.J."/>
            <person name="Sreedasyam A."/>
            <person name="Ando A."/>
            <person name="Song Q."/>
            <person name="De Santiago L.M."/>
            <person name="Hulse-Kemp A.M."/>
            <person name="Ding M."/>
            <person name="Ye W."/>
            <person name="Kirkbride R.C."/>
            <person name="Jenkins J."/>
            <person name="Plott C."/>
            <person name="Lovell J."/>
            <person name="Lin Y.M."/>
            <person name="Vaughn R."/>
            <person name="Liu B."/>
            <person name="Simpson S."/>
            <person name="Scheffler B.E."/>
            <person name="Wen L."/>
            <person name="Saski C.A."/>
            <person name="Grover C.E."/>
            <person name="Hu G."/>
            <person name="Conover J.L."/>
            <person name="Carlson J.W."/>
            <person name="Shu S."/>
            <person name="Boston L.B."/>
            <person name="Williams M."/>
            <person name="Peterson D.G."/>
            <person name="McGee K."/>
            <person name="Jones D.C."/>
            <person name="Wendel J.F."/>
            <person name="Stelly D.M."/>
            <person name="Grimwood J."/>
            <person name="Schmutz J."/>
        </authorList>
    </citation>
    <scope>NUCLEOTIDE SEQUENCE [LARGE SCALE GENOMIC DNA]</scope>
    <source>
        <strain evidence="5">cv. TM-1</strain>
    </source>
</reference>
<feature type="repeat" description="WD" evidence="3">
    <location>
        <begin position="264"/>
        <end position="294"/>
    </location>
</feature>
<dbReference type="PROSITE" id="PS50294">
    <property type="entry name" value="WD_REPEATS_REGION"/>
    <property type="match status" value="3"/>
</dbReference>
<accession>A0A1U8NE53</accession>
<gene>
    <name evidence="6" type="primary">LOC107947226</name>
</gene>
<dbReference type="OrthoDB" id="408728at2759"/>
<dbReference type="KEGG" id="ghi:107947226"/>
<dbReference type="Pfam" id="PF00400">
    <property type="entry name" value="WD40"/>
    <property type="match status" value="3"/>
</dbReference>
<dbReference type="STRING" id="3635.A0A1U8NE53"/>
<dbReference type="SUPFAM" id="SSF50978">
    <property type="entry name" value="WD40 repeat-like"/>
    <property type="match status" value="1"/>
</dbReference>
<feature type="repeat" description="WD" evidence="3">
    <location>
        <begin position="368"/>
        <end position="400"/>
    </location>
</feature>
<dbReference type="SMART" id="SM00320">
    <property type="entry name" value="WD40"/>
    <property type="match status" value="6"/>
</dbReference>
<evidence type="ECO:0000256" key="1">
    <source>
        <dbReference type="ARBA" id="ARBA00022574"/>
    </source>
</evidence>
<evidence type="ECO:0000313" key="5">
    <source>
        <dbReference type="Proteomes" id="UP000818029"/>
    </source>
</evidence>
<keyword evidence="1 3" id="KW-0853">WD repeat</keyword>
<dbReference type="RefSeq" id="XP_016737291.1">
    <property type="nucleotide sequence ID" value="XM_016881802.2"/>
</dbReference>
<dbReference type="PaxDb" id="3635-A0A1U8NE53"/>
<feature type="region of interest" description="Disordered" evidence="4">
    <location>
        <begin position="650"/>
        <end position="669"/>
    </location>
</feature>
<evidence type="ECO:0000256" key="3">
    <source>
        <dbReference type="PROSITE-ProRule" id="PRU00221"/>
    </source>
</evidence>
<dbReference type="AlphaFoldDB" id="A0A1U8NE53"/>
<keyword evidence="2" id="KW-0677">Repeat</keyword>
<dbReference type="PROSITE" id="PS50082">
    <property type="entry name" value="WD_REPEATS_2"/>
    <property type="match status" value="3"/>
</dbReference>
<feature type="repeat" description="WD" evidence="3">
    <location>
        <begin position="408"/>
        <end position="443"/>
    </location>
</feature>
<name>A0A1U8NE53_GOSHI</name>
<dbReference type="GeneID" id="107947226"/>
<dbReference type="Gene3D" id="2.130.10.10">
    <property type="entry name" value="YVTN repeat-like/Quinoprotein amine dehydrogenase"/>
    <property type="match status" value="1"/>
</dbReference>
<dbReference type="InterPro" id="IPR036322">
    <property type="entry name" value="WD40_repeat_dom_sf"/>
</dbReference>
<evidence type="ECO:0000256" key="4">
    <source>
        <dbReference type="SAM" id="MobiDB-lite"/>
    </source>
</evidence>